<feature type="coiled-coil region" evidence="1">
    <location>
        <begin position="731"/>
        <end position="786"/>
    </location>
</feature>
<proteinExistence type="predicted"/>
<dbReference type="Gene3D" id="1.10.287.1490">
    <property type="match status" value="1"/>
</dbReference>
<organism evidence="3 4">
    <name type="scientific">Chlamydomonas incerta</name>
    <dbReference type="NCBI Taxonomy" id="51695"/>
    <lineage>
        <taxon>Eukaryota</taxon>
        <taxon>Viridiplantae</taxon>
        <taxon>Chlorophyta</taxon>
        <taxon>core chlorophytes</taxon>
        <taxon>Chlorophyceae</taxon>
        <taxon>CS clade</taxon>
        <taxon>Chlamydomonadales</taxon>
        <taxon>Chlamydomonadaceae</taxon>
        <taxon>Chlamydomonas</taxon>
    </lineage>
</organism>
<feature type="region of interest" description="Disordered" evidence="2">
    <location>
        <begin position="273"/>
        <end position="303"/>
    </location>
</feature>
<evidence type="ECO:0000313" key="3">
    <source>
        <dbReference type="EMBL" id="KAG2423200.1"/>
    </source>
</evidence>
<feature type="region of interest" description="Disordered" evidence="2">
    <location>
        <begin position="1"/>
        <end position="50"/>
    </location>
</feature>
<dbReference type="PANTHER" id="PTHR43941:SF1">
    <property type="entry name" value="STRUCTURAL MAINTENANCE OF CHROMOSOMES PROTEIN 2"/>
    <property type="match status" value="1"/>
</dbReference>
<keyword evidence="4" id="KW-1185">Reference proteome</keyword>
<evidence type="ECO:0000313" key="4">
    <source>
        <dbReference type="Proteomes" id="UP000650467"/>
    </source>
</evidence>
<dbReference type="AlphaFoldDB" id="A0A835SML3"/>
<keyword evidence="1" id="KW-0175">Coiled coil</keyword>
<comment type="caution">
    <text evidence="3">The sequence shown here is derived from an EMBL/GenBank/DDBJ whole genome shotgun (WGS) entry which is preliminary data.</text>
</comment>
<gene>
    <name evidence="3" type="ORF">HXX76_010968</name>
</gene>
<dbReference type="GO" id="GO:0000793">
    <property type="term" value="C:condensed chromosome"/>
    <property type="evidence" value="ECO:0007669"/>
    <property type="project" value="TreeGrafter"/>
</dbReference>
<feature type="coiled-coil region" evidence="1">
    <location>
        <begin position="606"/>
        <end position="689"/>
    </location>
</feature>
<sequence>MQRASRDAEDERDALGHSDSFSFGGRVGGPRSSASGRPTPAGTGADAQTTAQLLKLQRLVESLVVRELERAPGPGVTGASHQQRAQPQPAGFPPAAPAAHRSHRRPSSVSSEASSLGDFGPPAPAGGRSGGGGNAARATGARVGHRGLGDDGVPLQVAALQGQLAVLGEQLNSAYRAADGVSSPRATLLRTQQQTAPGGYRGGLGLDAGGGLGPPSPGAQGGMGSTFGRPATPPAAIMPGRGSYHLGAAGAAAAGDLFGDGGGGLGVLGGGAAGAGPGGGQSRDMRQLAAEERAGREASAREDERLRGWIQDLRSERRRLEDRLLEGDPSGGRVQAMRDDLEKQVLSLSRQRDQAAAELSELGITRNANAQLAAQVETLELALATESDRVARYKEVRPALEARLAEVSSSLEALKQQHTAAMEVLAQERDAAALKARRNGRRASELDAALSGSQADVRRLEEEVRAHAVALSEAHASNEVIQAAGNQLQVSMESQARDAASRLASLQSQLDASRSDCALLRRQLEAAQAAAAALKDQLRDAQARVESLTAERDRLGSALAEEQRAVAAGRQQVDSLNVQVKAGEEARAEASRAFSLQLETLRRQHAADLGAVQKQYESQLAAAEKQYLLLQRQYDAGLASSDKVTETASTLRRERDALWAEAENLKAELEEARKEKAEVAAKLNALRSEVRTTMDEVTRDRDARLAAVSGQGEALARDIKAEAERRVAAVQQEYETRLAGLMDVAEKLRAEATDSQRQADKHRASVSHLKDQVRDLLLSRDAAERELASERAFNEELNRILSAIRAEQQAAALEERG</sequence>
<name>A0A835SML3_CHLIN</name>
<reference evidence="3" key="1">
    <citation type="journal article" date="2020" name="bioRxiv">
        <title>Comparative genomics of Chlamydomonas.</title>
        <authorList>
            <person name="Craig R.J."/>
            <person name="Hasan A.R."/>
            <person name="Ness R.W."/>
            <person name="Keightley P.D."/>
        </authorList>
    </citation>
    <scope>NUCLEOTIDE SEQUENCE</scope>
    <source>
        <strain evidence="3">SAG 7.73</strain>
    </source>
</reference>
<dbReference type="EMBL" id="JAEHOC010000084">
    <property type="protein sequence ID" value="KAG2423200.1"/>
    <property type="molecule type" value="Genomic_DNA"/>
</dbReference>
<accession>A0A835SML3</accession>
<evidence type="ECO:0000256" key="1">
    <source>
        <dbReference type="SAM" id="Coils"/>
    </source>
</evidence>
<protein>
    <submittedName>
        <fullName evidence="3">Uncharacterized protein</fullName>
    </submittedName>
</protein>
<evidence type="ECO:0000256" key="2">
    <source>
        <dbReference type="SAM" id="MobiDB-lite"/>
    </source>
</evidence>
<dbReference type="GO" id="GO:0000785">
    <property type="term" value="C:chromatin"/>
    <property type="evidence" value="ECO:0007669"/>
    <property type="project" value="TreeGrafter"/>
</dbReference>
<feature type="coiled-coil region" evidence="1">
    <location>
        <begin position="338"/>
        <end position="463"/>
    </location>
</feature>
<feature type="compositionally biased region" description="Basic and acidic residues" evidence="2">
    <location>
        <begin position="1"/>
        <end position="16"/>
    </location>
</feature>
<feature type="compositionally biased region" description="Basic and acidic residues" evidence="2">
    <location>
        <begin position="283"/>
        <end position="303"/>
    </location>
</feature>
<dbReference type="GO" id="GO:0007076">
    <property type="term" value="P:mitotic chromosome condensation"/>
    <property type="evidence" value="ECO:0007669"/>
    <property type="project" value="TreeGrafter"/>
</dbReference>
<feature type="region of interest" description="Disordered" evidence="2">
    <location>
        <begin position="71"/>
        <end position="147"/>
    </location>
</feature>
<dbReference type="GO" id="GO:0003682">
    <property type="term" value="F:chromatin binding"/>
    <property type="evidence" value="ECO:0007669"/>
    <property type="project" value="TreeGrafter"/>
</dbReference>
<dbReference type="PANTHER" id="PTHR43941">
    <property type="entry name" value="STRUCTURAL MAINTENANCE OF CHROMOSOMES PROTEIN 2"/>
    <property type="match status" value="1"/>
</dbReference>
<feature type="coiled-coil region" evidence="1">
    <location>
        <begin position="503"/>
        <end position="565"/>
    </location>
</feature>
<dbReference type="Proteomes" id="UP000650467">
    <property type="component" value="Unassembled WGS sequence"/>
</dbReference>
<dbReference type="OrthoDB" id="551637at2759"/>
<feature type="compositionally biased region" description="Low complexity" evidence="2">
    <location>
        <begin position="38"/>
        <end position="50"/>
    </location>
</feature>
<dbReference type="GO" id="GO:0000796">
    <property type="term" value="C:condensin complex"/>
    <property type="evidence" value="ECO:0007669"/>
    <property type="project" value="TreeGrafter"/>
</dbReference>